<name>A0ABM0K3P3_APLCA</name>
<keyword evidence="3" id="KW-0813">Transport</keyword>
<feature type="transmembrane region" description="Helical" evidence="8">
    <location>
        <begin position="135"/>
        <end position="153"/>
    </location>
</feature>
<dbReference type="InterPro" id="IPR020846">
    <property type="entry name" value="MFS_dom"/>
</dbReference>
<dbReference type="InterPro" id="IPR005828">
    <property type="entry name" value="MFS_sugar_transport-like"/>
</dbReference>
<evidence type="ECO:0000259" key="9">
    <source>
        <dbReference type="PROSITE" id="PS50850"/>
    </source>
</evidence>
<feature type="transmembrane region" description="Helical" evidence="8">
    <location>
        <begin position="222"/>
        <end position="243"/>
    </location>
</feature>
<keyword evidence="6 8" id="KW-0472">Membrane</keyword>
<dbReference type="Gene3D" id="1.20.1250.20">
    <property type="entry name" value="MFS general substrate transporter like domains"/>
    <property type="match status" value="1"/>
</dbReference>
<sequence>MAAAMFTRLTRLGKGDDYEDLDGGDDNVEMDITDMYRSLGKNPPSGPAKAEAGKEDGNKLKQRSVDSGPPATTDGAGETFTVQEAIDQIGFGKFQVKLSVLTGFAWMADAMEMMILAILSPALHCEWRLEGWQEAFITTVVFCGMMFSSSLWGSICDKYGRKTELILCSLITCYFGLLSSFAPSFIWMLILRGLVGFGIGGAPQAVTLYAEFLPTKSRATCVTLVETFWAIGACFEVLLALVVMPTLGWPYLLAFSAMPLLFFAIFCVWLPESARYDMTRGCYDKALETLERIARENGKPMPLGRLVDPAGPGVKRGQIKDLFIPELRLTTVLLWIIWLVCAFSYYGIVLLTTALFENPDGCHGTDVKFNPNPSCFLECKTLTTADYKDLTWTTFAEFPGLFITAYLLNKIGRKLTMAVEFVIFTIFVMLVNICTTRALLTFFLFVARAFISGAFQGAYVYTPEVYPTSMRALGLGTCSGMARVGAIVTPFVAQVLLKESAYTAISIYGIMCLIATVASFCLPIETKGLDMKDMGSEVAKPKKTPK</sequence>
<feature type="transmembrane region" description="Helical" evidence="8">
    <location>
        <begin position="332"/>
        <end position="356"/>
    </location>
</feature>
<evidence type="ECO:0000256" key="7">
    <source>
        <dbReference type="SAM" id="MobiDB-lite"/>
    </source>
</evidence>
<evidence type="ECO:0000256" key="6">
    <source>
        <dbReference type="ARBA" id="ARBA00023136"/>
    </source>
</evidence>
<evidence type="ECO:0000256" key="5">
    <source>
        <dbReference type="ARBA" id="ARBA00022989"/>
    </source>
</evidence>
<feature type="transmembrane region" description="Helical" evidence="8">
    <location>
        <begin position="415"/>
        <end position="433"/>
    </location>
</feature>
<dbReference type="RefSeq" id="XP_005108026.1">
    <property type="nucleotide sequence ID" value="XM_005107969.3"/>
</dbReference>
<feature type="transmembrane region" description="Helical" evidence="8">
    <location>
        <begin position="505"/>
        <end position="524"/>
    </location>
</feature>
<dbReference type="Proteomes" id="UP000694888">
    <property type="component" value="Unplaced"/>
</dbReference>
<organism evidence="10 11">
    <name type="scientific">Aplysia californica</name>
    <name type="common">California sea hare</name>
    <dbReference type="NCBI Taxonomy" id="6500"/>
    <lineage>
        <taxon>Eukaryota</taxon>
        <taxon>Metazoa</taxon>
        <taxon>Spiralia</taxon>
        <taxon>Lophotrochozoa</taxon>
        <taxon>Mollusca</taxon>
        <taxon>Gastropoda</taxon>
        <taxon>Heterobranchia</taxon>
        <taxon>Euthyneura</taxon>
        <taxon>Tectipleura</taxon>
        <taxon>Aplysiida</taxon>
        <taxon>Aplysioidea</taxon>
        <taxon>Aplysiidae</taxon>
        <taxon>Aplysia</taxon>
    </lineage>
</organism>
<dbReference type="Pfam" id="PF07690">
    <property type="entry name" value="MFS_1"/>
    <property type="match status" value="1"/>
</dbReference>
<feature type="transmembrane region" description="Helical" evidence="8">
    <location>
        <begin position="165"/>
        <end position="183"/>
    </location>
</feature>
<protein>
    <submittedName>
        <fullName evidence="11">Synaptic vesicle 2-related protein</fullName>
    </submittedName>
</protein>
<evidence type="ECO:0000256" key="4">
    <source>
        <dbReference type="ARBA" id="ARBA00022692"/>
    </source>
</evidence>
<dbReference type="InterPro" id="IPR011701">
    <property type="entry name" value="MFS"/>
</dbReference>
<dbReference type="PROSITE" id="PS50850">
    <property type="entry name" value="MFS"/>
    <property type="match status" value="1"/>
</dbReference>
<feature type="domain" description="Major facilitator superfamily (MFS) profile" evidence="9">
    <location>
        <begin position="98"/>
        <end position="527"/>
    </location>
</feature>
<evidence type="ECO:0000313" key="10">
    <source>
        <dbReference type="Proteomes" id="UP000694888"/>
    </source>
</evidence>
<keyword evidence="4 8" id="KW-0812">Transmembrane</keyword>
<evidence type="ECO:0000256" key="3">
    <source>
        <dbReference type="ARBA" id="ARBA00022448"/>
    </source>
</evidence>
<feature type="transmembrane region" description="Helical" evidence="8">
    <location>
        <begin position="249"/>
        <end position="270"/>
    </location>
</feature>
<feature type="transmembrane region" description="Helical" evidence="8">
    <location>
        <begin position="390"/>
        <end position="408"/>
    </location>
</feature>
<dbReference type="Pfam" id="PF00083">
    <property type="entry name" value="Sugar_tr"/>
    <property type="match status" value="1"/>
</dbReference>
<evidence type="ECO:0000256" key="1">
    <source>
        <dbReference type="ARBA" id="ARBA00004141"/>
    </source>
</evidence>
<dbReference type="InterPro" id="IPR036259">
    <property type="entry name" value="MFS_trans_sf"/>
</dbReference>
<proteinExistence type="inferred from homology"/>
<evidence type="ECO:0000256" key="2">
    <source>
        <dbReference type="ARBA" id="ARBA00008335"/>
    </source>
</evidence>
<dbReference type="SUPFAM" id="SSF103473">
    <property type="entry name" value="MFS general substrate transporter"/>
    <property type="match status" value="1"/>
</dbReference>
<dbReference type="GeneID" id="101847141"/>
<feature type="transmembrane region" description="Helical" evidence="8">
    <location>
        <begin position="189"/>
        <end position="210"/>
    </location>
</feature>
<gene>
    <name evidence="11" type="primary">LOC101847141</name>
</gene>
<evidence type="ECO:0000256" key="8">
    <source>
        <dbReference type="SAM" id="Phobius"/>
    </source>
</evidence>
<comment type="subcellular location">
    <subcellularLocation>
        <location evidence="1">Membrane</location>
        <topology evidence="1">Multi-pass membrane protein</topology>
    </subcellularLocation>
</comment>
<evidence type="ECO:0000313" key="11">
    <source>
        <dbReference type="RefSeq" id="XP_005108026.1"/>
    </source>
</evidence>
<dbReference type="PANTHER" id="PTHR23511">
    <property type="entry name" value="SYNAPTIC VESICLE GLYCOPROTEIN 2"/>
    <property type="match status" value="1"/>
</dbReference>
<keyword evidence="5 8" id="KW-1133">Transmembrane helix</keyword>
<feature type="region of interest" description="Disordered" evidence="7">
    <location>
        <begin position="36"/>
        <end position="76"/>
    </location>
</feature>
<dbReference type="PANTHER" id="PTHR23511:SF5">
    <property type="entry name" value="MAJOR FACILITATOR-TYPE TRANSPORTER HXNZ-RELATED"/>
    <property type="match status" value="1"/>
</dbReference>
<reference evidence="11" key="1">
    <citation type="submission" date="2025-08" db="UniProtKB">
        <authorList>
            <consortium name="RefSeq"/>
        </authorList>
    </citation>
    <scope>IDENTIFICATION</scope>
</reference>
<keyword evidence="10" id="KW-1185">Reference proteome</keyword>
<accession>A0ABM0K3P3</accession>
<comment type="similarity">
    <text evidence="2">Belongs to the major facilitator superfamily.</text>
</comment>
<feature type="transmembrane region" description="Helical" evidence="8">
    <location>
        <begin position="98"/>
        <end position="123"/>
    </location>
</feature>